<dbReference type="Pfam" id="PF03982">
    <property type="entry name" value="DAGAT"/>
    <property type="match status" value="1"/>
</dbReference>
<comment type="subcellular location">
    <subcellularLocation>
        <location evidence="1 16">Endoplasmic reticulum membrane</location>
        <topology evidence="1 16">Multi-pass membrane protein</topology>
    </subcellularLocation>
</comment>
<dbReference type="GO" id="GO:0019432">
    <property type="term" value="P:triglyceride biosynthetic process"/>
    <property type="evidence" value="ECO:0007669"/>
    <property type="project" value="UniProtKB-UniRule"/>
</dbReference>
<gene>
    <name evidence="18" type="ORF">E3P99_01599</name>
</gene>
<keyword evidence="10 16" id="KW-0256">Endoplasmic reticulum</keyword>
<organism evidence="18 19">
    <name type="scientific">Wallemia hederae</name>
    <dbReference type="NCBI Taxonomy" id="1540922"/>
    <lineage>
        <taxon>Eukaryota</taxon>
        <taxon>Fungi</taxon>
        <taxon>Dikarya</taxon>
        <taxon>Basidiomycota</taxon>
        <taxon>Wallemiomycotina</taxon>
        <taxon>Wallemiomycetes</taxon>
        <taxon>Wallemiales</taxon>
        <taxon>Wallemiaceae</taxon>
        <taxon>Wallemia</taxon>
    </lineage>
</organism>
<protein>
    <recommendedName>
        <fullName evidence="5 16">Diacylglycerol O-acyltransferase</fullName>
        <ecNumber evidence="5 16">2.3.1.20</ecNumber>
    </recommendedName>
</protein>
<keyword evidence="14 16" id="KW-0012">Acyltransferase</keyword>
<dbReference type="EMBL" id="SPNW01000019">
    <property type="protein sequence ID" value="TIA90427.1"/>
    <property type="molecule type" value="Genomic_DNA"/>
</dbReference>
<dbReference type="InterPro" id="IPR007130">
    <property type="entry name" value="DAGAT"/>
</dbReference>
<feature type="region of interest" description="Disordered" evidence="17">
    <location>
        <begin position="1"/>
        <end position="23"/>
    </location>
</feature>
<name>A0A4T0FP33_9BASI</name>
<evidence type="ECO:0000256" key="10">
    <source>
        <dbReference type="ARBA" id="ARBA00022824"/>
    </source>
</evidence>
<dbReference type="AlphaFoldDB" id="A0A4T0FP33"/>
<accession>A0A4T0FP33</accession>
<evidence type="ECO:0000256" key="16">
    <source>
        <dbReference type="RuleBase" id="RU367023"/>
    </source>
</evidence>
<evidence type="ECO:0000256" key="5">
    <source>
        <dbReference type="ARBA" id="ARBA00013244"/>
    </source>
</evidence>
<keyword evidence="13" id="KW-0472">Membrane</keyword>
<evidence type="ECO:0000256" key="13">
    <source>
        <dbReference type="ARBA" id="ARBA00023136"/>
    </source>
</evidence>
<comment type="function">
    <text evidence="16">Catalyzes the terminal and only committed step in triacylglycerol synthesis by using diacylglycerol and fatty acyl CoA as substrates.</text>
</comment>
<keyword evidence="11" id="KW-1133">Transmembrane helix</keyword>
<sequence length="421" mass="46400">MTSSSSSEKTKTGTSPLPSPSAFMQRLNSYSKHTFDIPEHIRVKWVGECGDERFSDTLQIRSNERATTSQTADRCRCDLGADPADISVAIPDLRVDHSRRSGLCSSLISSGHSSSITHPKMVDERGAGYGTAQCGDSLPNIIQYRGCSSLINPTHSYVNRLVKEDELPSNRAYVFGYHPHGIIGIRRGALANFATNATGFSSQFPGINPHLLTLTANFQVPFYRDLLQAMGICSVTKRSCEHVLRKGPGNAITIVVGGAAESLNAHPGTSDLILKKRLGFIKIAVREGADLVPVFSFGENDIYQQLSTDEGSTIHKLQKTFQRIFGFTLPLFHGRGIFNCGVFSVPSLVAHNTPDNLGLMPYRHPIVSVVGRAIRVEQTANPSQEMLEDVQARYIDELMRIWDKYKDIYAANRTRELTLVD</sequence>
<evidence type="ECO:0000256" key="17">
    <source>
        <dbReference type="SAM" id="MobiDB-lite"/>
    </source>
</evidence>
<comment type="similarity">
    <text evidence="4 16">Belongs to the diacylglycerol acyltransferase family.</text>
</comment>
<evidence type="ECO:0000256" key="2">
    <source>
        <dbReference type="ARBA" id="ARBA00004771"/>
    </source>
</evidence>
<keyword evidence="7" id="KW-0808">Transferase</keyword>
<dbReference type="Proteomes" id="UP000310189">
    <property type="component" value="Unassembled WGS sequence"/>
</dbReference>
<dbReference type="PANTHER" id="PTHR12317">
    <property type="entry name" value="DIACYLGLYCEROL O-ACYLTRANSFERASE"/>
    <property type="match status" value="1"/>
</dbReference>
<evidence type="ECO:0000256" key="8">
    <source>
        <dbReference type="ARBA" id="ARBA00022692"/>
    </source>
</evidence>
<evidence type="ECO:0000256" key="14">
    <source>
        <dbReference type="ARBA" id="ARBA00023315"/>
    </source>
</evidence>
<dbReference type="PANTHER" id="PTHR12317:SF0">
    <property type="entry name" value="ACYLTRANSFERASE"/>
    <property type="match status" value="1"/>
</dbReference>
<comment type="catalytic activity">
    <reaction evidence="15 16">
        <text>an acyl-CoA + a 1,2-diacyl-sn-glycerol = a triacyl-sn-glycerol + CoA</text>
        <dbReference type="Rhea" id="RHEA:10868"/>
        <dbReference type="ChEBI" id="CHEBI:17815"/>
        <dbReference type="ChEBI" id="CHEBI:57287"/>
        <dbReference type="ChEBI" id="CHEBI:58342"/>
        <dbReference type="ChEBI" id="CHEBI:64615"/>
        <dbReference type="EC" id="2.3.1.20"/>
    </reaction>
</comment>
<evidence type="ECO:0000256" key="7">
    <source>
        <dbReference type="ARBA" id="ARBA00022679"/>
    </source>
</evidence>
<keyword evidence="8" id="KW-0812">Transmembrane</keyword>
<evidence type="ECO:0000256" key="12">
    <source>
        <dbReference type="ARBA" id="ARBA00023098"/>
    </source>
</evidence>
<evidence type="ECO:0000313" key="19">
    <source>
        <dbReference type="Proteomes" id="UP000310189"/>
    </source>
</evidence>
<evidence type="ECO:0000313" key="18">
    <source>
        <dbReference type="EMBL" id="TIA90427.1"/>
    </source>
</evidence>
<evidence type="ECO:0000256" key="15">
    <source>
        <dbReference type="ARBA" id="ARBA00048109"/>
    </source>
</evidence>
<evidence type="ECO:0000256" key="11">
    <source>
        <dbReference type="ARBA" id="ARBA00022989"/>
    </source>
</evidence>
<evidence type="ECO:0000256" key="4">
    <source>
        <dbReference type="ARBA" id="ARBA00005420"/>
    </source>
</evidence>
<dbReference type="GO" id="GO:0004144">
    <property type="term" value="F:diacylglycerol O-acyltransferase activity"/>
    <property type="evidence" value="ECO:0007669"/>
    <property type="project" value="UniProtKB-UniRule"/>
</dbReference>
<dbReference type="GO" id="GO:0006071">
    <property type="term" value="P:glycerol metabolic process"/>
    <property type="evidence" value="ECO:0007669"/>
    <property type="project" value="UniProtKB-UniRule"/>
</dbReference>
<dbReference type="UniPathway" id="UPA00282"/>
<keyword evidence="19" id="KW-1185">Reference proteome</keyword>
<evidence type="ECO:0000256" key="3">
    <source>
        <dbReference type="ARBA" id="ARBA00005189"/>
    </source>
</evidence>
<proteinExistence type="inferred from homology"/>
<comment type="caution">
    <text evidence="18">The sequence shown here is derived from an EMBL/GenBank/DDBJ whole genome shotgun (WGS) entry which is preliminary data.</text>
</comment>
<comment type="pathway">
    <text evidence="2 16">Glycerolipid metabolism; triacylglycerol biosynthesis.</text>
</comment>
<evidence type="ECO:0000256" key="6">
    <source>
        <dbReference type="ARBA" id="ARBA00022516"/>
    </source>
</evidence>
<keyword evidence="9" id="KW-0319">Glycerol metabolism</keyword>
<dbReference type="CDD" id="cd07987">
    <property type="entry name" value="LPLAT_MGAT-like"/>
    <property type="match status" value="1"/>
</dbReference>
<dbReference type="OrthoDB" id="264532at2759"/>
<keyword evidence="6 16" id="KW-0444">Lipid biosynthesis</keyword>
<keyword evidence="12 16" id="KW-0443">Lipid metabolism</keyword>
<feature type="compositionally biased region" description="Low complexity" evidence="17">
    <location>
        <begin position="1"/>
        <end position="15"/>
    </location>
</feature>
<evidence type="ECO:0000256" key="9">
    <source>
        <dbReference type="ARBA" id="ARBA00022798"/>
    </source>
</evidence>
<reference evidence="18 19" key="1">
    <citation type="submission" date="2019-03" db="EMBL/GenBank/DDBJ databases">
        <title>Sequencing 23 genomes of Wallemia ichthyophaga.</title>
        <authorList>
            <person name="Gostincar C."/>
        </authorList>
    </citation>
    <scope>NUCLEOTIDE SEQUENCE [LARGE SCALE GENOMIC DNA]</scope>
    <source>
        <strain evidence="18 19">EXF-5753</strain>
    </source>
</reference>
<dbReference type="EC" id="2.3.1.20" evidence="5 16"/>
<dbReference type="GO" id="GO:0005789">
    <property type="term" value="C:endoplasmic reticulum membrane"/>
    <property type="evidence" value="ECO:0007669"/>
    <property type="project" value="UniProtKB-SubCell"/>
</dbReference>
<evidence type="ECO:0000256" key="1">
    <source>
        <dbReference type="ARBA" id="ARBA00004477"/>
    </source>
</evidence>
<comment type="pathway">
    <text evidence="3">Lipid metabolism.</text>
</comment>